<feature type="transmembrane region" description="Helical" evidence="8">
    <location>
        <begin position="87"/>
        <end position="113"/>
    </location>
</feature>
<dbReference type="EMBL" id="CP045851">
    <property type="protein sequence ID" value="QGG93812.1"/>
    <property type="molecule type" value="Genomic_DNA"/>
</dbReference>
<organism evidence="10 11">
    <name type="scientific">Actinomarinicola tropica</name>
    <dbReference type="NCBI Taxonomy" id="2789776"/>
    <lineage>
        <taxon>Bacteria</taxon>
        <taxon>Bacillati</taxon>
        <taxon>Actinomycetota</taxon>
        <taxon>Acidimicrobiia</taxon>
        <taxon>Acidimicrobiales</taxon>
        <taxon>Iamiaceae</taxon>
        <taxon>Actinomarinicola</taxon>
    </lineage>
</organism>
<dbReference type="GO" id="GO:0012505">
    <property type="term" value="C:endomembrane system"/>
    <property type="evidence" value="ECO:0007669"/>
    <property type="project" value="UniProtKB-SubCell"/>
</dbReference>
<feature type="transmembrane region" description="Helical" evidence="8">
    <location>
        <begin position="351"/>
        <end position="369"/>
    </location>
</feature>
<keyword evidence="11" id="KW-1185">Reference proteome</keyword>
<keyword evidence="3 6" id="KW-0812">Transmembrane</keyword>
<evidence type="ECO:0000256" key="6">
    <source>
        <dbReference type="RuleBase" id="RU000320"/>
    </source>
</evidence>
<evidence type="ECO:0000256" key="2">
    <source>
        <dbReference type="ARBA" id="ARBA00009025"/>
    </source>
</evidence>
<sequence length="552" mass="59539">MTSTVTSLATFAAAQPFPLLTALVVLPAFGALLVAVLPRRRPESIRMTALLTTMATGAVAVYVLAAFDTADAGFQFVSRQSWISDFGISWALGVDGISLFLVVLTAVIFPIALLASSPGHDPKPYYAWILLLEAGSMGVFLALDLFMFFVFFEIVLVPMYFLIGSWGHGNRVYAAMKFFLYTMFGSAFMLVAILATVLLNAQGNGSAVTFDIVEIATNPAIAQNTARWLFLAFAIAFAVKVPIFPVHTWLPDAHTEAPTAGSVILAAVMLKLGTYGFIRFGLFLFPEAAVFFAPLFLTLGVAGIIYGAAVAAMQKDLKRLVAYSSVAHMGFIVLGIFALNAEGLEGGILQMVNHGISTGALFILVGWIYERRHTRQIAELRGLQKAAPVFAAVFTVVMLSSIGVPGLNGFVGEFLTLIGAFASARWWAVVAAAGVILAAIYLLWAYQRVFHGTPDEANADFRELRWTEGLVMVPLLGLIVFMGVYPKPVLERMEPAVDALVAHIEREVPDFTSTSGPEATEDVELSDVHGEDHAEEADHAEDGSADDEEVHE</sequence>
<feature type="compositionally biased region" description="Basic and acidic residues" evidence="7">
    <location>
        <begin position="526"/>
        <end position="542"/>
    </location>
</feature>
<feature type="transmembrane region" description="Helical" evidence="8">
    <location>
        <begin position="426"/>
        <end position="446"/>
    </location>
</feature>
<feature type="transmembrane region" description="Helical" evidence="8">
    <location>
        <begin position="262"/>
        <end position="285"/>
    </location>
</feature>
<feature type="transmembrane region" description="Helical" evidence="8">
    <location>
        <begin position="49"/>
        <end position="67"/>
    </location>
</feature>
<evidence type="ECO:0000256" key="3">
    <source>
        <dbReference type="ARBA" id="ARBA00022692"/>
    </source>
</evidence>
<dbReference type="PRINTS" id="PR01437">
    <property type="entry name" value="NUOXDRDTASE4"/>
</dbReference>
<dbReference type="GO" id="GO:0042773">
    <property type="term" value="P:ATP synthesis coupled electron transport"/>
    <property type="evidence" value="ECO:0007669"/>
    <property type="project" value="InterPro"/>
</dbReference>
<evidence type="ECO:0000256" key="4">
    <source>
        <dbReference type="ARBA" id="ARBA00022989"/>
    </source>
</evidence>
<dbReference type="EC" id="1.6.5.11" evidence="10"/>
<feature type="transmembrane region" description="Helical" evidence="8">
    <location>
        <begin position="149"/>
        <end position="166"/>
    </location>
</feature>
<feature type="transmembrane region" description="Helical" evidence="8">
    <location>
        <begin position="389"/>
        <end position="406"/>
    </location>
</feature>
<feature type="compositionally biased region" description="Acidic residues" evidence="7">
    <location>
        <begin position="543"/>
        <end position="552"/>
    </location>
</feature>
<dbReference type="InterPro" id="IPR010227">
    <property type="entry name" value="NADH_Q_OxRdtase_chainM/4"/>
</dbReference>
<dbReference type="NCBIfam" id="TIGR01972">
    <property type="entry name" value="NDH_I_M"/>
    <property type="match status" value="1"/>
</dbReference>
<feature type="transmembrane region" description="Helical" evidence="8">
    <location>
        <begin position="320"/>
        <end position="339"/>
    </location>
</feature>
<gene>
    <name evidence="10" type="ORF">GH723_01070</name>
</gene>
<dbReference type="GO" id="GO:0016020">
    <property type="term" value="C:membrane"/>
    <property type="evidence" value="ECO:0007669"/>
    <property type="project" value="UniProtKB-SubCell"/>
</dbReference>
<feature type="region of interest" description="Disordered" evidence="7">
    <location>
        <begin position="510"/>
        <end position="552"/>
    </location>
</feature>
<name>A0A5Q2RG81_9ACTN</name>
<evidence type="ECO:0000259" key="9">
    <source>
        <dbReference type="Pfam" id="PF00361"/>
    </source>
</evidence>
<evidence type="ECO:0000256" key="5">
    <source>
        <dbReference type="ARBA" id="ARBA00023136"/>
    </source>
</evidence>
<reference evidence="10 11" key="1">
    <citation type="submission" date="2019-11" db="EMBL/GenBank/DDBJ databases">
        <authorList>
            <person name="He Y."/>
        </authorList>
    </citation>
    <scope>NUCLEOTIDE SEQUENCE [LARGE SCALE GENOMIC DNA]</scope>
    <source>
        <strain evidence="10 11">SCSIO 58843</strain>
    </source>
</reference>
<dbReference type="PANTHER" id="PTHR43507:SF1">
    <property type="entry name" value="NADH-UBIQUINONE OXIDOREDUCTASE CHAIN 4"/>
    <property type="match status" value="1"/>
</dbReference>
<dbReference type="InterPro" id="IPR001750">
    <property type="entry name" value="ND/Mrp_TM"/>
</dbReference>
<comment type="subcellular location">
    <subcellularLocation>
        <location evidence="1">Endomembrane system</location>
        <topology evidence="1">Multi-pass membrane protein</topology>
    </subcellularLocation>
    <subcellularLocation>
        <location evidence="6">Membrane</location>
        <topology evidence="6">Multi-pass membrane protein</topology>
    </subcellularLocation>
</comment>
<dbReference type="RefSeq" id="WP_153757918.1">
    <property type="nucleotide sequence ID" value="NZ_CP045851.1"/>
</dbReference>
<keyword evidence="10" id="KW-0560">Oxidoreductase</keyword>
<evidence type="ECO:0000313" key="10">
    <source>
        <dbReference type="EMBL" id="QGG93812.1"/>
    </source>
</evidence>
<dbReference type="PANTHER" id="PTHR43507">
    <property type="entry name" value="NADH-UBIQUINONE OXIDOREDUCTASE CHAIN 4"/>
    <property type="match status" value="1"/>
</dbReference>
<dbReference type="InterPro" id="IPR003918">
    <property type="entry name" value="NADH_UbQ_OxRdtase"/>
</dbReference>
<proteinExistence type="inferred from homology"/>
<dbReference type="Proteomes" id="UP000334019">
    <property type="component" value="Chromosome"/>
</dbReference>
<dbReference type="NCBIfam" id="NF004500">
    <property type="entry name" value="PRK05846.1-4"/>
    <property type="match status" value="1"/>
</dbReference>
<comment type="similarity">
    <text evidence="2">Belongs to the complex I subunit 4 family.</text>
</comment>
<feature type="transmembrane region" description="Helical" evidence="8">
    <location>
        <begin position="466"/>
        <end position="485"/>
    </location>
</feature>
<keyword evidence="5 8" id="KW-0472">Membrane</keyword>
<dbReference type="GO" id="GO:0015990">
    <property type="term" value="P:electron transport coupled proton transport"/>
    <property type="evidence" value="ECO:0007669"/>
    <property type="project" value="TreeGrafter"/>
</dbReference>
<evidence type="ECO:0000256" key="7">
    <source>
        <dbReference type="SAM" id="MobiDB-lite"/>
    </source>
</evidence>
<dbReference type="GO" id="GO:0008137">
    <property type="term" value="F:NADH dehydrogenase (ubiquinone) activity"/>
    <property type="evidence" value="ECO:0007669"/>
    <property type="project" value="InterPro"/>
</dbReference>
<dbReference type="KEGG" id="atq:GH723_01070"/>
<feature type="domain" description="NADH:quinone oxidoreductase/Mrp antiporter transmembrane" evidence="9">
    <location>
        <begin position="142"/>
        <end position="432"/>
    </location>
</feature>
<evidence type="ECO:0000313" key="11">
    <source>
        <dbReference type="Proteomes" id="UP000334019"/>
    </source>
</evidence>
<dbReference type="AlphaFoldDB" id="A0A5Q2RG81"/>
<feature type="transmembrane region" description="Helical" evidence="8">
    <location>
        <begin position="291"/>
        <end position="313"/>
    </location>
</feature>
<feature type="transmembrane region" description="Helical" evidence="8">
    <location>
        <begin position="178"/>
        <end position="199"/>
    </location>
</feature>
<dbReference type="GO" id="GO:0048039">
    <property type="term" value="F:ubiquinone binding"/>
    <property type="evidence" value="ECO:0007669"/>
    <property type="project" value="TreeGrafter"/>
</dbReference>
<feature type="transmembrane region" description="Helical" evidence="8">
    <location>
        <begin position="228"/>
        <end position="250"/>
    </location>
</feature>
<keyword evidence="4 8" id="KW-1133">Transmembrane helix</keyword>
<protein>
    <submittedName>
        <fullName evidence="10">NADH-quinone oxidoreductase subunit M</fullName>
        <ecNumber evidence="10">1.6.5.11</ecNumber>
    </submittedName>
</protein>
<feature type="transmembrane region" description="Helical" evidence="8">
    <location>
        <begin position="125"/>
        <end position="143"/>
    </location>
</feature>
<evidence type="ECO:0000256" key="8">
    <source>
        <dbReference type="SAM" id="Phobius"/>
    </source>
</evidence>
<feature type="transmembrane region" description="Helical" evidence="8">
    <location>
        <begin position="17"/>
        <end position="37"/>
    </location>
</feature>
<accession>A0A5Q2RG81</accession>
<dbReference type="GO" id="GO:0003954">
    <property type="term" value="F:NADH dehydrogenase activity"/>
    <property type="evidence" value="ECO:0007669"/>
    <property type="project" value="TreeGrafter"/>
</dbReference>
<evidence type="ECO:0000256" key="1">
    <source>
        <dbReference type="ARBA" id="ARBA00004127"/>
    </source>
</evidence>
<dbReference type="Pfam" id="PF00361">
    <property type="entry name" value="Proton_antipo_M"/>
    <property type="match status" value="1"/>
</dbReference>